<dbReference type="AlphaFoldDB" id="A0A7Y9S2K5"/>
<comment type="caution">
    <text evidence="2">The sequence shown here is derived from an EMBL/GenBank/DDBJ whole genome shotgun (WGS) entry which is preliminary data.</text>
</comment>
<sequence>MSEFAGELARVKGAFAQPTLTLLHQRQAPVVITIFRAAFGRDNKPIPTARLHTLVDQHVAEMRRNGATDVPAGTGKELCQRWMRGQWLVRAIDERGTEVFSLTSHAQQALELVKTLSRDRATLSEHRIATILGAVRRFNSEANPDRSTRVSLLNEEIARLTAERDRLVDGAEMVSATEDYMLEGFSELLSLISALPSDFARVEERFAEIRTGILASFRAEDRPAGQVIDDYLARADALTTATQEGRAFEGAFALLRDDGLVAQLREDLHSLLDHPLSDRILADAERSELRGTVRLVRDGLDRVLAQRRRVTATLKEYIVSHDVARDRELEQTLRQVESELMTWMATTGPRATHDVPLMPARASVDHLREKFHDPADDVPPELITTPDPSEAPQVSLADLMAQGGPQLGALRARLTEASTGLLPAESLGEVFAALEDELRRPVEIFGLLHLAADQDLRPESRMEEYAALRPDGSVRKFVIPRLPLPDPDLPTSEMATSELAGSDSPVSDSPRSDSLGPRPQEPSA</sequence>
<feature type="compositionally biased region" description="Low complexity" evidence="1">
    <location>
        <begin position="502"/>
        <end position="514"/>
    </location>
</feature>
<proteinExistence type="predicted"/>
<dbReference type="RefSeq" id="WP_179503665.1">
    <property type="nucleotide sequence ID" value="NZ_JACCAA010000001.1"/>
</dbReference>
<evidence type="ECO:0000313" key="3">
    <source>
        <dbReference type="Proteomes" id="UP000540656"/>
    </source>
</evidence>
<dbReference type="EMBL" id="JACCAA010000001">
    <property type="protein sequence ID" value="NYG60775.1"/>
    <property type="molecule type" value="Genomic_DNA"/>
</dbReference>
<feature type="region of interest" description="Disordered" evidence="1">
    <location>
        <begin position="482"/>
        <end position="524"/>
    </location>
</feature>
<dbReference type="InterPro" id="IPR021804">
    <property type="entry name" value="DUF3375"/>
</dbReference>
<gene>
    <name evidence="2" type="ORF">BJ980_003698</name>
</gene>
<protein>
    <recommendedName>
        <fullName evidence="4">DUF3375 domain-containing protein</fullName>
    </recommendedName>
</protein>
<evidence type="ECO:0000313" key="2">
    <source>
        <dbReference type="EMBL" id="NYG60775.1"/>
    </source>
</evidence>
<keyword evidence="3" id="KW-1185">Reference proteome</keyword>
<organism evidence="2 3">
    <name type="scientific">Nocardioides daedukensis</name>
    <dbReference type="NCBI Taxonomy" id="634462"/>
    <lineage>
        <taxon>Bacteria</taxon>
        <taxon>Bacillati</taxon>
        <taxon>Actinomycetota</taxon>
        <taxon>Actinomycetes</taxon>
        <taxon>Propionibacteriales</taxon>
        <taxon>Nocardioidaceae</taxon>
        <taxon>Nocardioides</taxon>
    </lineage>
</organism>
<dbReference type="Pfam" id="PF11855">
    <property type="entry name" value="DUF3375"/>
    <property type="match status" value="1"/>
</dbReference>
<dbReference type="Proteomes" id="UP000540656">
    <property type="component" value="Unassembled WGS sequence"/>
</dbReference>
<name>A0A7Y9S2K5_9ACTN</name>
<evidence type="ECO:0008006" key="4">
    <source>
        <dbReference type="Google" id="ProtNLM"/>
    </source>
</evidence>
<reference evidence="2 3" key="1">
    <citation type="submission" date="2020-07" db="EMBL/GenBank/DDBJ databases">
        <title>Sequencing the genomes of 1000 actinobacteria strains.</title>
        <authorList>
            <person name="Klenk H.-P."/>
        </authorList>
    </citation>
    <scope>NUCLEOTIDE SEQUENCE [LARGE SCALE GENOMIC DNA]</scope>
    <source>
        <strain evidence="2 3">DSM 23819</strain>
    </source>
</reference>
<accession>A0A7Y9S2K5</accession>
<evidence type="ECO:0000256" key="1">
    <source>
        <dbReference type="SAM" id="MobiDB-lite"/>
    </source>
</evidence>